<feature type="domain" description="DUF397" evidence="2">
    <location>
        <begin position="10"/>
        <end position="72"/>
    </location>
</feature>
<organism evidence="3 4">
    <name type="scientific">Nonomuraea glycinis</name>
    <dbReference type="NCBI Taxonomy" id="2047744"/>
    <lineage>
        <taxon>Bacteria</taxon>
        <taxon>Bacillati</taxon>
        <taxon>Actinomycetota</taxon>
        <taxon>Actinomycetes</taxon>
        <taxon>Streptosporangiales</taxon>
        <taxon>Streptosporangiaceae</taxon>
        <taxon>Nonomuraea</taxon>
    </lineage>
</organism>
<name>A0A918E379_9ACTN</name>
<accession>A0A918E379</accession>
<dbReference type="AlphaFoldDB" id="A0A918E379"/>
<comment type="caution">
    <text evidence="3">The sequence shown here is derived from an EMBL/GenBank/DDBJ whole genome shotgun (WGS) entry which is preliminary data.</text>
</comment>
<proteinExistence type="predicted"/>
<feature type="region of interest" description="Disordered" evidence="1">
    <location>
        <begin position="58"/>
        <end position="79"/>
    </location>
</feature>
<gene>
    <name evidence="3" type="ORF">GCM10012278_03110</name>
</gene>
<feature type="compositionally biased region" description="Basic and acidic residues" evidence="1">
    <location>
        <begin position="64"/>
        <end position="79"/>
    </location>
</feature>
<evidence type="ECO:0000313" key="4">
    <source>
        <dbReference type="Proteomes" id="UP000660745"/>
    </source>
</evidence>
<reference evidence="3" key="2">
    <citation type="submission" date="2020-09" db="EMBL/GenBank/DDBJ databases">
        <authorList>
            <person name="Sun Q."/>
            <person name="Zhou Y."/>
        </authorList>
    </citation>
    <scope>NUCLEOTIDE SEQUENCE</scope>
    <source>
        <strain evidence="3">CGMCC 4.7430</strain>
    </source>
</reference>
<evidence type="ECO:0000313" key="3">
    <source>
        <dbReference type="EMBL" id="GGP01003.1"/>
    </source>
</evidence>
<dbReference type="Pfam" id="PF04149">
    <property type="entry name" value="DUF397"/>
    <property type="match status" value="1"/>
</dbReference>
<dbReference type="InterPro" id="IPR007278">
    <property type="entry name" value="DUF397"/>
</dbReference>
<keyword evidence="4" id="KW-1185">Reference proteome</keyword>
<dbReference type="EMBL" id="BMNK01000001">
    <property type="protein sequence ID" value="GGP01003.1"/>
    <property type="molecule type" value="Genomic_DNA"/>
</dbReference>
<reference evidence="3" key="1">
    <citation type="journal article" date="2014" name="Int. J. Syst. Evol. Microbiol.">
        <title>Complete genome sequence of Corynebacterium casei LMG S-19264T (=DSM 44701T), isolated from a smear-ripened cheese.</title>
        <authorList>
            <consortium name="US DOE Joint Genome Institute (JGI-PGF)"/>
            <person name="Walter F."/>
            <person name="Albersmeier A."/>
            <person name="Kalinowski J."/>
            <person name="Ruckert C."/>
        </authorList>
    </citation>
    <scope>NUCLEOTIDE SEQUENCE</scope>
    <source>
        <strain evidence="3">CGMCC 4.7430</strain>
    </source>
</reference>
<sequence>MSQVDLSDIKWHKSARSGDGANCVEVAAVDAQDLQLDKAEVADRLFLVRDSKDPDGPVLAFTPAERRAFAEGPKDGELS</sequence>
<dbReference type="Proteomes" id="UP000660745">
    <property type="component" value="Unassembled WGS sequence"/>
</dbReference>
<protein>
    <submittedName>
        <fullName evidence="3">DUF397 domain-containing protein</fullName>
    </submittedName>
</protein>
<evidence type="ECO:0000259" key="2">
    <source>
        <dbReference type="Pfam" id="PF04149"/>
    </source>
</evidence>
<evidence type="ECO:0000256" key="1">
    <source>
        <dbReference type="SAM" id="MobiDB-lite"/>
    </source>
</evidence>